<name>A0A7R9IQW2_9NEOP</name>
<sequence length="235" mass="25943">MNLILSRGKEKGQDQQIEIATENLELRTALSETRTNMAMLRSEMAHLRSEYEEKTRMLDRSLMKPPRPPTTVPGSSLALNQANVKLHDTNDNLLNVLDSSAPRSLSPCCCSLSSTGSERDLHSKHKPRTAGTTVSPYVSKSTSEVDSFTDSPPSSLGLTKDDTQFSLRRLMDDLDSGRCTDNEKSLLTDEGSLKNETLQIVRLSTKTNSVHLVQSAKWLNQVNVIMGKITIVAVV</sequence>
<accession>A0A7R9IQW2</accession>
<feature type="coiled-coil region" evidence="1">
    <location>
        <begin position="30"/>
        <end position="57"/>
    </location>
</feature>
<dbReference type="EMBL" id="OE006626">
    <property type="protein sequence ID" value="CAD7462778.1"/>
    <property type="molecule type" value="Genomic_DNA"/>
</dbReference>
<dbReference type="AlphaFoldDB" id="A0A7R9IQW2"/>
<evidence type="ECO:0000313" key="3">
    <source>
        <dbReference type="EMBL" id="CAD7462778.1"/>
    </source>
</evidence>
<keyword evidence="1" id="KW-0175">Coiled coil</keyword>
<evidence type="ECO:0000256" key="1">
    <source>
        <dbReference type="SAM" id="Coils"/>
    </source>
</evidence>
<evidence type="ECO:0000256" key="2">
    <source>
        <dbReference type="SAM" id="MobiDB-lite"/>
    </source>
</evidence>
<feature type="region of interest" description="Disordered" evidence="2">
    <location>
        <begin position="114"/>
        <end position="160"/>
    </location>
</feature>
<reference evidence="3" key="1">
    <citation type="submission" date="2020-11" db="EMBL/GenBank/DDBJ databases">
        <authorList>
            <person name="Tran Van P."/>
        </authorList>
    </citation>
    <scope>NUCLEOTIDE SEQUENCE</scope>
</reference>
<feature type="compositionally biased region" description="Polar residues" evidence="2">
    <location>
        <begin position="130"/>
        <end position="157"/>
    </location>
</feature>
<organism evidence="3">
    <name type="scientific">Timema tahoe</name>
    <dbReference type="NCBI Taxonomy" id="61484"/>
    <lineage>
        <taxon>Eukaryota</taxon>
        <taxon>Metazoa</taxon>
        <taxon>Ecdysozoa</taxon>
        <taxon>Arthropoda</taxon>
        <taxon>Hexapoda</taxon>
        <taxon>Insecta</taxon>
        <taxon>Pterygota</taxon>
        <taxon>Neoptera</taxon>
        <taxon>Polyneoptera</taxon>
        <taxon>Phasmatodea</taxon>
        <taxon>Timematodea</taxon>
        <taxon>Timematoidea</taxon>
        <taxon>Timematidae</taxon>
        <taxon>Timema</taxon>
    </lineage>
</organism>
<proteinExistence type="predicted"/>
<protein>
    <submittedName>
        <fullName evidence="3">Uncharacterized protein</fullName>
    </submittedName>
</protein>
<gene>
    <name evidence="3" type="ORF">TTEB3V08_LOCUS10668</name>
</gene>